<feature type="compositionally biased region" description="Polar residues" evidence="15">
    <location>
        <begin position="840"/>
        <end position="868"/>
    </location>
</feature>
<dbReference type="PROSITE" id="PS51746">
    <property type="entry name" value="PPM_2"/>
    <property type="match status" value="1"/>
</dbReference>
<dbReference type="GO" id="GO:0004722">
    <property type="term" value="F:protein serine/threonine phosphatase activity"/>
    <property type="evidence" value="ECO:0007669"/>
    <property type="project" value="UniProtKB-EC"/>
</dbReference>
<dbReference type="EC" id="3.1.3.16" evidence="5"/>
<evidence type="ECO:0000256" key="5">
    <source>
        <dbReference type="ARBA" id="ARBA00013081"/>
    </source>
</evidence>
<dbReference type="Proteomes" id="UP000039865">
    <property type="component" value="Unassembled WGS sequence"/>
</dbReference>
<evidence type="ECO:0000256" key="14">
    <source>
        <dbReference type="RuleBase" id="RU003465"/>
    </source>
</evidence>
<dbReference type="OrthoDB" id="10264738at2759"/>
<evidence type="ECO:0000256" key="1">
    <source>
        <dbReference type="ARBA" id="ARBA00001936"/>
    </source>
</evidence>
<feature type="region of interest" description="Disordered" evidence="15">
    <location>
        <begin position="840"/>
        <end position="876"/>
    </location>
</feature>
<dbReference type="PANTHER" id="PTHR13832:SF803">
    <property type="entry name" value="PROTEIN PHOSPHATASE 1G"/>
    <property type="match status" value="1"/>
</dbReference>
<dbReference type="SUPFAM" id="SSF81606">
    <property type="entry name" value="PP2C-like"/>
    <property type="match status" value="1"/>
</dbReference>
<dbReference type="SMART" id="SM00332">
    <property type="entry name" value="PP2Cc"/>
    <property type="match status" value="1"/>
</dbReference>
<dbReference type="InParanoid" id="A0A078BDD1"/>
<keyword evidence="18" id="KW-1185">Reference proteome</keyword>
<evidence type="ECO:0000256" key="4">
    <source>
        <dbReference type="ARBA" id="ARBA00006702"/>
    </source>
</evidence>
<sequence>MAQSEPFIRNDSQSGRRDLNTSQISNSLRASNLSSRNNPTKISGLNNLNNQMYQSHNVNSHNSGNMANQSTSQNASQTQLNKQSRNGDPLMSPHDTQFKKQYQTQDSKKASLIIGSNEKDTNHKLPPQQSNHLRKESHNNKRNSIQIEKPSSRKSETRNQNQNQPLVSSTGGSFDHKLQQRQNSESRQQNDNKSVLKSNQYWTAQEQIKNPLKNFDEAKYSSKSHGLIVSYAANTHQGIQRNYNEDRVSIILNMTRPASKKNLSIWPKCSFFAIYDGHGGSQCADFLKEYLHQIIINQDCFPSNPAQALTNGCLAAEQQFTSMADQAGKHDKSGSCGIIVLIVEQNCYVANVGDSRAIMSAEHGQKLFVLSRDHRPNEDTEKSRITENGGKIYQTQTYQTLSPQNSLNPQLYGSQQLLVGPFRVLPGRLSVSRTFGDIEAKLDKYGGKQGVVIAQPEIAQFAIQDDLHDFIILGCDGIFDRLNNLQLQDCAWKTIQQHKNSGQNLTIHQVCGKIVDSILQLSAIEKSFDNLTLVIIAFKNVDEYYNKRDSDQSNTKNIKILEEDSQPNFVPSTINSNQQTPQQQNSLERNKKLMLEKLIASKRDPRLSSRGRSHNHYGVNKDGSEIDSQSPQRQDSVVSQNESGLPLLKSNQKSTFGIQNQITTIQSRKTNRNKFLQQSTNTNGKTNYLAQQQQILDTQNQQDSITKQNSMNSNQTQQSNSNGSTLSQIVNSRNRALASFYNSEKLNQQPLPQTTQQQANDYSSLYRKSRQGLNQMQVSNGFNKSSPTQDQNSRPKSNSRSNQTELKKTVNNIVNPSQSIINPSSSNQFDINAANTPQKYGSFQFPSRPNNLTQSLFNQNYTPKQNSGVAKLNQGGPSLGGSIVNTGLGTLNRDENNNNNRLSLNYDKSSFLKNPNNTNPQNSNISPDKKKNLPSLKGPKAQADESISKQSILLNKKKP</sequence>
<evidence type="ECO:0000256" key="10">
    <source>
        <dbReference type="ARBA" id="ARBA00023136"/>
    </source>
</evidence>
<dbReference type="GO" id="GO:0046872">
    <property type="term" value="F:metal ion binding"/>
    <property type="evidence" value="ECO:0007669"/>
    <property type="project" value="UniProtKB-KW"/>
</dbReference>
<evidence type="ECO:0000313" key="17">
    <source>
        <dbReference type="EMBL" id="CDW91603.1"/>
    </source>
</evidence>
<dbReference type="Gene3D" id="3.60.40.10">
    <property type="entry name" value="PPM-type phosphatase domain"/>
    <property type="match status" value="1"/>
</dbReference>
<feature type="compositionally biased region" description="Low complexity" evidence="15">
    <location>
        <begin position="180"/>
        <end position="189"/>
    </location>
</feature>
<keyword evidence="6" id="KW-0479">Metal-binding</keyword>
<evidence type="ECO:0000259" key="16">
    <source>
        <dbReference type="PROSITE" id="PS51746"/>
    </source>
</evidence>
<evidence type="ECO:0000256" key="8">
    <source>
        <dbReference type="ARBA" id="ARBA00022842"/>
    </source>
</evidence>
<evidence type="ECO:0000256" key="9">
    <source>
        <dbReference type="ARBA" id="ARBA00022912"/>
    </source>
</evidence>
<comment type="similarity">
    <text evidence="4 14">Belongs to the PP2C family.</text>
</comment>
<comment type="subcellular location">
    <subcellularLocation>
        <location evidence="3">Membrane</location>
        <topology evidence="3">Peripheral membrane protein</topology>
    </subcellularLocation>
</comment>
<evidence type="ECO:0000256" key="12">
    <source>
        <dbReference type="ARBA" id="ARBA00047761"/>
    </source>
</evidence>
<keyword evidence="8" id="KW-0460">Magnesium</keyword>
<proteinExistence type="inferred from homology"/>
<evidence type="ECO:0000256" key="3">
    <source>
        <dbReference type="ARBA" id="ARBA00004170"/>
    </source>
</evidence>
<dbReference type="GO" id="GO:0016020">
    <property type="term" value="C:membrane"/>
    <property type="evidence" value="ECO:0007669"/>
    <property type="project" value="UniProtKB-SubCell"/>
</dbReference>
<dbReference type="AlphaFoldDB" id="A0A078BDD1"/>
<evidence type="ECO:0000313" key="18">
    <source>
        <dbReference type="Proteomes" id="UP000039865"/>
    </source>
</evidence>
<comment type="catalytic activity">
    <reaction evidence="13">
        <text>O-phospho-L-threonyl-[protein] + H2O = L-threonyl-[protein] + phosphate</text>
        <dbReference type="Rhea" id="RHEA:47004"/>
        <dbReference type="Rhea" id="RHEA-COMP:11060"/>
        <dbReference type="Rhea" id="RHEA-COMP:11605"/>
        <dbReference type="ChEBI" id="CHEBI:15377"/>
        <dbReference type="ChEBI" id="CHEBI:30013"/>
        <dbReference type="ChEBI" id="CHEBI:43474"/>
        <dbReference type="ChEBI" id="CHEBI:61977"/>
        <dbReference type="EC" id="3.1.3.16"/>
    </reaction>
</comment>
<keyword evidence="11" id="KW-0464">Manganese</keyword>
<feature type="region of interest" description="Disordered" evidence="15">
    <location>
        <begin position="698"/>
        <end position="726"/>
    </location>
</feature>
<gene>
    <name evidence="17" type="primary">Contig15622.g16648</name>
    <name evidence="17" type="ORF">STYLEM_20761</name>
</gene>
<keyword evidence="9 14" id="KW-0904">Protein phosphatase</keyword>
<dbReference type="PROSITE" id="PS01032">
    <property type="entry name" value="PPM_1"/>
    <property type="match status" value="1"/>
</dbReference>
<feature type="region of interest" description="Disordered" evidence="15">
    <location>
        <begin position="601"/>
        <end position="652"/>
    </location>
</feature>
<protein>
    <recommendedName>
        <fullName evidence="5">protein-serine/threonine phosphatase</fullName>
        <ecNumber evidence="5">3.1.3.16</ecNumber>
    </recommendedName>
</protein>
<feature type="compositionally biased region" description="Low complexity" evidence="15">
    <location>
        <begin position="25"/>
        <end position="38"/>
    </location>
</feature>
<dbReference type="PANTHER" id="PTHR13832">
    <property type="entry name" value="PROTEIN PHOSPHATASE 2C"/>
    <property type="match status" value="1"/>
</dbReference>
<dbReference type="EMBL" id="CCKQ01019593">
    <property type="protein sequence ID" value="CDW91603.1"/>
    <property type="molecule type" value="Genomic_DNA"/>
</dbReference>
<feature type="compositionally biased region" description="Polar residues" evidence="15">
    <location>
        <begin position="778"/>
        <end position="804"/>
    </location>
</feature>
<dbReference type="InterPro" id="IPR000222">
    <property type="entry name" value="PP2C_BS"/>
</dbReference>
<feature type="compositionally biased region" description="Polar residues" evidence="15">
    <location>
        <begin position="626"/>
        <end position="652"/>
    </location>
</feature>
<name>A0A078BDD1_STYLE</name>
<dbReference type="Pfam" id="PF00481">
    <property type="entry name" value="PP2C"/>
    <property type="match status" value="1"/>
</dbReference>
<evidence type="ECO:0000256" key="6">
    <source>
        <dbReference type="ARBA" id="ARBA00022723"/>
    </source>
</evidence>
<evidence type="ECO:0000256" key="2">
    <source>
        <dbReference type="ARBA" id="ARBA00001946"/>
    </source>
</evidence>
<comment type="cofactor">
    <cofactor evidence="1">
        <name>Mn(2+)</name>
        <dbReference type="ChEBI" id="CHEBI:29035"/>
    </cofactor>
</comment>
<dbReference type="InterPro" id="IPR036457">
    <property type="entry name" value="PPM-type-like_dom_sf"/>
</dbReference>
<feature type="compositionally biased region" description="Low complexity" evidence="15">
    <location>
        <begin position="914"/>
        <end position="926"/>
    </location>
</feature>
<comment type="cofactor">
    <cofactor evidence="2">
        <name>Mg(2+)</name>
        <dbReference type="ChEBI" id="CHEBI:18420"/>
    </cofactor>
</comment>
<feature type="region of interest" description="Disordered" evidence="15">
    <location>
        <begin position="1"/>
        <end position="195"/>
    </location>
</feature>
<organism evidence="17 18">
    <name type="scientific">Stylonychia lemnae</name>
    <name type="common">Ciliate</name>
    <dbReference type="NCBI Taxonomy" id="5949"/>
    <lineage>
        <taxon>Eukaryota</taxon>
        <taxon>Sar</taxon>
        <taxon>Alveolata</taxon>
        <taxon>Ciliophora</taxon>
        <taxon>Intramacronucleata</taxon>
        <taxon>Spirotrichea</taxon>
        <taxon>Stichotrichia</taxon>
        <taxon>Sporadotrichida</taxon>
        <taxon>Oxytrichidae</taxon>
        <taxon>Stylonychinae</taxon>
        <taxon>Stylonychia</taxon>
    </lineage>
</organism>
<feature type="region of interest" description="Disordered" evidence="15">
    <location>
        <begin position="778"/>
        <end position="810"/>
    </location>
</feature>
<keyword evidence="10" id="KW-0472">Membrane</keyword>
<evidence type="ECO:0000256" key="7">
    <source>
        <dbReference type="ARBA" id="ARBA00022801"/>
    </source>
</evidence>
<evidence type="ECO:0000256" key="13">
    <source>
        <dbReference type="ARBA" id="ARBA00048336"/>
    </source>
</evidence>
<feature type="compositionally biased region" description="Low complexity" evidence="15">
    <location>
        <begin position="572"/>
        <end position="586"/>
    </location>
</feature>
<keyword evidence="7 14" id="KW-0378">Hydrolase</keyword>
<evidence type="ECO:0000256" key="11">
    <source>
        <dbReference type="ARBA" id="ARBA00023211"/>
    </source>
</evidence>
<feature type="region of interest" description="Disordered" evidence="15">
    <location>
        <begin position="567"/>
        <end position="586"/>
    </location>
</feature>
<feature type="compositionally biased region" description="Low complexity" evidence="15">
    <location>
        <begin position="67"/>
        <end position="79"/>
    </location>
</feature>
<feature type="region of interest" description="Disordered" evidence="15">
    <location>
        <begin position="907"/>
        <end position="959"/>
    </location>
</feature>
<reference evidence="17 18" key="1">
    <citation type="submission" date="2014-06" db="EMBL/GenBank/DDBJ databases">
        <authorList>
            <person name="Swart Estienne"/>
        </authorList>
    </citation>
    <scope>NUCLEOTIDE SEQUENCE [LARGE SCALE GENOMIC DNA]</scope>
    <source>
        <strain evidence="17 18">130c</strain>
    </source>
</reference>
<accession>A0A078BDD1</accession>
<feature type="compositionally biased region" description="Polar residues" evidence="15">
    <location>
        <begin position="39"/>
        <end position="66"/>
    </location>
</feature>
<feature type="compositionally biased region" description="Polar residues" evidence="15">
    <location>
        <begin position="158"/>
        <end position="172"/>
    </location>
</feature>
<dbReference type="InterPro" id="IPR015655">
    <property type="entry name" value="PP2C"/>
</dbReference>
<feature type="domain" description="PPM-type phosphatase" evidence="16">
    <location>
        <begin position="230"/>
        <end position="538"/>
    </location>
</feature>
<dbReference type="InterPro" id="IPR001932">
    <property type="entry name" value="PPM-type_phosphatase-like_dom"/>
</dbReference>
<comment type="catalytic activity">
    <reaction evidence="12">
        <text>O-phospho-L-seryl-[protein] + H2O = L-seryl-[protein] + phosphate</text>
        <dbReference type="Rhea" id="RHEA:20629"/>
        <dbReference type="Rhea" id="RHEA-COMP:9863"/>
        <dbReference type="Rhea" id="RHEA-COMP:11604"/>
        <dbReference type="ChEBI" id="CHEBI:15377"/>
        <dbReference type="ChEBI" id="CHEBI:29999"/>
        <dbReference type="ChEBI" id="CHEBI:43474"/>
        <dbReference type="ChEBI" id="CHEBI:83421"/>
        <dbReference type="EC" id="3.1.3.16"/>
    </reaction>
</comment>
<evidence type="ECO:0000256" key="15">
    <source>
        <dbReference type="SAM" id="MobiDB-lite"/>
    </source>
</evidence>
<dbReference type="CDD" id="cd00143">
    <property type="entry name" value="PP2Cc"/>
    <property type="match status" value="1"/>
</dbReference>